<evidence type="ECO:0000313" key="1">
    <source>
        <dbReference type="EMBL" id="WDH82438.1"/>
    </source>
</evidence>
<evidence type="ECO:0000313" key="4">
    <source>
        <dbReference type="Proteomes" id="UP001221519"/>
    </source>
</evidence>
<organism evidence="1 3">
    <name type="scientific">Paenibacillus urinalis</name>
    <dbReference type="NCBI Taxonomy" id="521520"/>
    <lineage>
        <taxon>Bacteria</taxon>
        <taxon>Bacillati</taxon>
        <taxon>Bacillota</taxon>
        <taxon>Bacilli</taxon>
        <taxon>Bacillales</taxon>
        <taxon>Paenibacillaceae</taxon>
        <taxon>Paenibacillus</taxon>
    </lineage>
</organism>
<evidence type="ECO:0000313" key="2">
    <source>
        <dbReference type="EMBL" id="WDI02186.1"/>
    </source>
</evidence>
<dbReference type="Proteomes" id="UP001221519">
    <property type="component" value="Chromosome"/>
</dbReference>
<gene>
    <name evidence="1" type="ORF">PUW23_23830</name>
    <name evidence="2" type="ORF">PUW25_23825</name>
</gene>
<proteinExistence type="predicted"/>
<name>A0AAX3MYJ4_9BACL</name>
<protein>
    <submittedName>
        <fullName evidence="1">Uncharacterized protein</fullName>
    </submittedName>
</protein>
<dbReference type="Proteomes" id="UP001220962">
    <property type="component" value="Chromosome"/>
</dbReference>
<dbReference type="RefSeq" id="WP_274337700.1">
    <property type="nucleotide sequence ID" value="NZ_CP118101.1"/>
</dbReference>
<accession>A0AAX3MYJ4</accession>
<dbReference type="EMBL" id="CP118101">
    <property type="protein sequence ID" value="WDH82438.1"/>
    <property type="molecule type" value="Genomic_DNA"/>
</dbReference>
<dbReference type="EMBL" id="CP118108">
    <property type="protein sequence ID" value="WDI02186.1"/>
    <property type="molecule type" value="Genomic_DNA"/>
</dbReference>
<evidence type="ECO:0000313" key="3">
    <source>
        <dbReference type="Proteomes" id="UP001220962"/>
    </source>
</evidence>
<sequence>MKKTEAVIDIRTPFAHLSDEDLEKAWKEYRTFGNGAGWHPGIIQGIIQQLKRDYERITIGMQHSIPALVMPEMIKRYRSKLGISD</sequence>
<reference evidence="1 4" key="1">
    <citation type="submission" date="2023-02" db="EMBL/GenBank/DDBJ databases">
        <title>Pathogen: clinical or host-associated sample.</title>
        <authorList>
            <person name="Hergert J."/>
            <person name="Casey R."/>
            <person name="Wagner J."/>
            <person name="Young E.L."/>
            <person name="Oakeson K.F."/>
        </authorList>
    </citation>
    <scope>NUCLEOTIDE SEQUENCE</scope>
    <source>
        <strain evidence="2 4">2022CK-00829</strain>
        <strain evidence="1">2022CK-00830</strain>
    </source>
</reference>
<dbReference type="AlphaFoldDB" id="A0AAX3MYJ4"/>
<keyword evidence="4" id="KW-1185">Reference proteome</keyword>